<feature type="transmembrane region" description="Helical" evidence="3">
    <location>
        <begin position="81"/>
        <end position="106"/>
    </location>
</feature>
<dbReference type="Gene3D" id="3.30.565.10">
    <property type="entry name" value="Histidine kinase-like ATPase, C-terminal domain"/>
    <property type="match status" value="1"/>
</dbReference>
<reference evidence="6" key="1">
    <citation type="journal article" date="2019" name="Int. J. Syst. Evol. Microbiol.">
        <title>The Global Catalogue of Microorganisms (GCM) 10K type strain sequencing project: providing services to taxonomists for standard genome sequencing and annotation.</title>
        <authorList>
            <consortium name="The Broad Institute Genomics Platform"/>
            <consortium name="The Broad Institute Genome Sequencing Center for Infectious Disease"/>
            <person name="Wu L."/>
            <person name="Ma J."/>
        </authorList>
    </citation>
    <scope>NUCLEOTIDE SEQUENCE [LARGE SCALE GENOMIC DNA]</scope>
    <source>
        <strain evidence="6">KCTC 23916</strain>
    </source>
</reference>
<evidence type="ECO:0000256" key="1">
    <source>
        <dbReference type="SAM" id="Coils"/>
    </source>
</evidence>
<feature type="domain" description="Histidine kinase/HSP90-like ATPase" evidence="4">
    <location>
        <begin position="261"/>
        <end position="369"/>
    </location>
</feature>
<feature type="compositionally biased region" description="Polar residues" evidence="2">
    <location>
        <begin position="319"/>
        <end position="331"/>
    </location>
</feature>
<dbReference type="SMART" id="SM00387">
    <property type="entry name" value="HATPase_c"/>
    <property type="match status" value="1"/>
</dbReference>
<keyword evidence="1" id="KW-0175">Coiled coil</keyword>
<dbReference type="PANTHER" id="PTHR34220">
    <property type="entry name" value="SENSOR HISTIDINE KINASE YPDA"/>
    <property type="match status" value="1"/>
</dbReference>
<feature type="transmembrane region" description="Helical" evidence="3">
    <location>
        <begin position="118"/>
        <end position="138"/>
    </location>
</feature>
<proteinExistence type="predicted"/>
<dbReference type="InterPro" id="IPR003594">
    <property type="entry name" value="HATPase_dom"/>
</dbReference>
<keyword evidence="6" id="KW-1185">Reference proteome</keyword>
<dbReference type="Pfam" id="PF02518">
    <property type="entry name" value="HATPase_c"/>
    <property type="match status" value="1"/>
</dbReference>
<organism evidence="5 6">
    <name type="scientific">Undibacterium macrobrachii</name>
    <dbReference type="NCBI Taxonomy" id="1119058"/>
    <lineage>
        <taxon>Bacteria</taxon>
        <taxon>Pseudomonadati</taxon>
        <taxon>Pseudomonadota</taxon>
        <taxon>Betaproteobacteria</taxon>
        <taxon>Burkholderiales</taxon>
        <taxon>Oxalobacteraceae</taxon>
        <taxon>Undibacterium</taxon>
    </lineage>
</organism>
<dbReference type="EMBL" id="BMYT01000001">
    <property type="protein sequence ID" value="GGX04710.1"/>
    <property type="molecule type" value="Genomic_DNA"/>
</dbReference>
<dbReference type="Pfam" id="PF06580">
    <property type="entry name" value="His_kinase"/>
    <property type="match status" value="1"/>
</dbReference>
<sequence length="372" mass="42055">MKNLLSLSTIPHFLNEHKRSLIWLSCFNTGVALFITLVLPTKQSFAVNWVFSMLIGYSINIVIVLTRWVIWRDQKPHRIAFLLMCMAAAPIGYFIGGSIGMVFYGLKMPSFITVMKNGEGILVIMSIFISLFGGVFFWNQSKLAELEAEQEKEKARMAAIERQAMQAQLQLLQAQIEPHMLFNTLANLQGLIAIDTQRAQHMLEQLIRYLRASLNSSRIEQTTLQHEFDLLEAYLELLAIRMGKRLQYQTNLPEQLRRQAIAPMLLQPLVENAIKHGVEPKMEGGSIHVSAETDSEFLYIYVIDTGMGLPLDYDENKPAPQSQHPNQSHVGNANVRERLLALYGPRASLTLSENQPQGVIAHLCIPLSTQVN</sequence>
<dbReference type="SUPFAM" id="SSF55874">
    <property type="entry name" value="ATPase domain of HSP90 chaperone/DNA topoisomerase II/histidine kinase"/>
    <property type="match status" value="1"/>
</dbReference>
<dbReference type="InterPro" id="IPR010559">
    <property type="entry name" value="Sig_transdc_His_kin_internal"/>
</dbReference>
<feature type="transmembrane region" description="Helical" evidence="3">
    <location>
        <begin position="21"/>
        <end position="40"/>
    </location>
</feature>
<feature type="coiled-coil region" evidence="1">
    <location>
        <begin position="143"/>
        <end position="177"/>
    </location>
</feature>
<evidence type="ECO:0000313" key="6">
    <source>
        <dbReference type="Proteomes" id="UP000620127"/>
    </source>
</evidence>
<evidence type="ECO:0000259" key="4">
    <source>
        <dbReference type="SMART" id="SM00387"/>
    </source>
</evidence>
<evidence type="ECO:0000313" key="5">
    <source>
        <dbReference type="EMBL" id="GGX04710.1"/>
    </source>
</evidence>
<dbReference type="InterPro" id="IPR036890">
    <property type="entry name" value="HATPase_C_sf"/>
</dbReference>
<keyword evidence="3" id="KW-0472">Membrane</keyword>
<gene>
    <name evidence="5" type="ORF">GCM10011282_08670</name>
</gene>
<protein>
    <recommendedName>
        <fullName evidence="4">Histidine kinase/HSP90-like ATPase domain-containing protein</fullName>
    </recommendedName>
</protein>
<keyword evidence="3" id="KW-0812">Transmembrane</keyword>
<feature type="region of interest" description="Disordered" evidence="2">
    <location>
        <begin position="312"/>
        <end position="331"/>
    </location>
</feature>
<dbReference type="PANTHER" id="PTHR34220:SF9">
    <property type="entry name" value="SIGNAL TRANSDUCTION HISTIDINE KINASE INTERNAL REGION DOMAIN-CONTAINING PROTEIN"/>
    <property type="match status" value="1"/>
</dbReference>
<evidence type="ECO:0000256" key="2">
    <source>
        <dbReference type="SAM" id="MobiDB-lite"/>
    </source>
</evidence>
<dbReference type="InterPro" id="IPR050640">
    <property type="entry name" value="Bact_2-comp_sensor_kinase"/>
</dbReference>
<comment type="caution">
    <text evidence="5">The sequence shown here is derived from an EMBL/GenBank/DDBJ whole genome shotgun (WGS) entry which is preliminary data.</text>
</comment>
<dbReference type="Proteomes" id="UP000620127">
    <property type="component" value="Unassembled WGS sequence"/>
</dbReference>
<keyword evidence="3" id="KW-1133">Transmembrane helix</keyword>
<evidence type="ECO:0000256" key="3">
    <source>
        <dbReference type="SAM" id="Phobius"/>
    </source>
</evidence>
<feature type="transmembrane region" description="Helical" evidence="3">
    <location>
        <begin position="46"/>
        <end position="69"/>
    </location>
</feature>
<name>A0ABQ2X8K9_9BURK</name>
<accession>A0ABQ2X8K9</accession>